<gene>
    <name evidence="2" type="ORF">BSL78_28242</name>
</gene>
<dbReference type="OrthoDB" id="9934714at2759"/>
<evidence type="ECO:0000313" key="3">
    <source>
        <dbReference type="Proteomes" id="UP000230750"/>
    </source>
</evidence>
<dbReference type="STRING" id="307972.A0A2G8JGR3"/>
<organism evidence="2 3">
    <name type="scientific">Stichopus japonicus</name>
    <name type="common">Sea cucumber</name>
    <dbReference type="NCBI Taxonomy" id="307972"/>
    <lineage>
        <taxon>Eukaryota</taxon>
        <taxon>Metazoa</taxon>
        <taxon>Echinodermata</taxon>
        <taxon>Eleutherozoa</taxon>
        <taxon>Echinozoa</taxon>
        <taxon>Holothuroidea</taxon>
        <taxon>Aspidochirotacea</taxon>
        <taxon>Aspidochirotida</taxon>
        <taxon>Stichopodidae</taxon>
        <taxon>Apostichopus</taxon>
    </lineage>
</organism>
<evidence type="ECO:0000256" key="1">
    <source>
        <dbReference type="SAM" id="MobiDB-lite"/>
    </source>
</evidence>
<proteinExistence type="predicted"/>
<protein>
    <submittedName>
        <fullName evidence="2">Uncharacterized protein</fullName>
    </submittedName>
</protein>
<reference evidence="2 3" key="1">
    <citation type="journal article" date="2017" name="PLoS Biol.">
        <title>The sea cucumber genome provides insights into morphological evolution and visceral regeneration.</title>
        <authorList>
            <person name="Zhang X."/>
            <person name="Sun L."/>
            <person name="Yuan J."/>
            <person name="Sun Y."/>
            <person name="Gao Y."/>
            <person name="Zhang L."/>
            <person name="Li S."/>
            <person name="Dai H."/>
            <person name="Hamel J.F."/>
            <person name="Liu C."/>
            <person name="Yu Y."/>
            <person name="Liu S."/>
            <person name="Lin W."/>
            <person name="Guo K."/>
            <person name="Jin S."/>
            <person name="Xu P."/>
            <person name="Storey K.B."/>
            <person name="Huan P."/>
            <person name="Zhang T."/>
            <person name="Zhou Y."/>
            <person name="Zhang J."/>
            <person name="Lin C."/>
            <person name="Li X."/>
            <person name="Xing L."/>
            <person name="Huo D."/>
            <person name="Sun M."/>
            <person name="Wang L."/>
            <person name="Mercier A."/>
            <person name="Li F."/>
            <person name="Yang H."/>
            <person name="Xiang J."/>
        </authorList>
    </citation>
    <scope>NUCLEOTIDE SEQUENCE [LARGE SCALE GENOMIC DNA]</scope>
    <source>
        <strain evidence="2">Shaxun</strain>
        <tissue evidence="2">Muscle</tissue>
    </source>
</reference>
<keyword evidence="3" id="KW-1185">Reference proteome</keyword>
<sequence length="399" mass="45057">MKMMTLKELEETVDEVEENLRQQDDGRQVNFRNLHSTQSITGRQSLLTHEHVQHLSASDALSAYIDSFEDTHPLQTSLYQRTVEGLLLPESVLFRTVNRSLETGKGNTKEELHLYHMRQIIDDSFNDILLKDEKRHNAEDCIAESEILARAAVSSEVSSLPDPSSVIGADLTPLLKSTPLTQKPSGKVPLNHLAQETTDQNEQKIQMLSSYSPREKRISRNGAKHNLYPFKTNTVSDPVELDSSISGKRGVMAARTATPLNLNSSLVSGGRPPPSWVDDLDNSNLTGTSVNKIGSLNMHEGFNHIDSRRKTEHIGDAGSVSSYGIDEMAVLRDAEKIIEERKRDRMRKQAERMQMKRRWLDDRRNESMVVKLPMGRRSRHKRTESVTTERPAQSVALRT</sequence>
<dbReference type="EMBL" id="MRZV01002037">
    <property type="protein sequence ID" value="PIK34933.1"/>
    <property type="molecule type" value="Genomic_DNA"/>
</dbReference>
<name>A0A2G8JGR3_STIJA</name>
<accession>A0A2G8JGR3</accession>
<comment type="caution">
    <text evidence="2">The sequence shown here is derived from an EMBL/GenBank/DDBJ whole genome shotgun (WGS) entry which is preliminary data.</text>
</comment>
<dbReference type="AlphaFoldDB" id="A0A2G8JGR3"/>
<dbReference type="Proteomes" id="UP000230750">
    <property type="component" value="Unassembled WGS sequence"/>
</dbReference>
<feature type="region of interest" description="Disordered" evidence="1">
    <location>
        <begin position="373"/>
        <end position="399"/>
    </location>
</feature>
<evidence type="ECO:0000313" key="2">
    <source>
        <dbReference type="EMBL" id="PIK34933.1"/>
    </source>
</evidence>